<dbReference type="Pfam" id="PF08353">
    <property type="entry name" value="MurT_C"/>
    <property type="match status" value="1"/>
</dbReference>
<dbReference type="GO" id="GO:0140282">
    <property type="term" value="F:carbon-nitrogen ligase activity on lipid II"/>
    <property type="evidence" value="ECO:0007669"/>
    <property type="project" value="UniProtKB-UniRule"/>
</dbReference>
<dbReference type="PROSITE" id="PS01011">
    <property type="entry name" value="FOLYLPOLYGLU_SYNT_1"/>
    <property type="match status" value="1"/>
</dbReference>
<keyword evidence="5" id="KW-0573">Peptidoglycan synthesis</keyword>
<dbReference type="SUPFAM" id="SSF53623">
    <property type="entry name" value="MurD-like peptide ligases, catalytic domain"/>
    <property type="match status" value="1"/>
</dbReference>
<dbReference type="OrthoDB" id="9803907at2"/>
<dbReference type="PANTHER" id="PTHR23135">
    <property type="entry name" value="MUR LIGASE FAMILY MEMBER"/>
    <property type="match status" value="1"/>
</dbReference>
<keyword evidence="2 5" id="KW-0436">Ligase</keyword>
<feature type="binding site" evidence="5">
    <location>
        <position position="232"/>
    </location>
    <ligand>
        <name>Zn(2+)</name>
        <dbReference type="ChEBI" id="CHEBI:29105"/>
    </ligand>
</feature>
<feature type="binding site" evidence="5">
    <location>
        <position position="210"/>
    </location>
    <ligand>
        <name>Zn(2+)</name>
        <dbReference type="ChEBI" id="CHEBI:29105"/>
    </ligand>
</feature>
<keyword evidence="5" id="KW-0133">Cell shape</keyword>
<dbReference type="RefSeq" id="WP_090243034.1">
    <property type="nucleotide sequence ID" value="NZ_FNOU01000002.1"/>
</dbReference>
<keyword evidence="5" id="KW-0479">Metal-binding</keyword>
<comment type="function">
    <text evidence="5">The lipid II isoglutaminyl synthase complex catalyzes the formation of alpha-D-isoglutamine in the cell wall lipid II stem peptide. The MurT subunit catalyzes the ATP-dependent amidation of D-glutamate residue of lipid II, converting it to an isoglutamine residue.</text>
</comment>
<reference evidence="9" key="1">
    <citation type="submission" date="2016-10" db="EMBL/GenBank/DDBJ databases">
        <authorList>
            <person name="Varghese N."/>
            <person name="Submissions S."/>
        </authorList>
    </citation>
    <scope>NUCLEOTIDE SEQUENCE [LARGE SCALE GENOMIC DNA]</scope>
    <source>
        <strain evidence="9">VPI 5359</strain>
    </source>
</reference>
<proteinExistence type="inferred from homology"/>
<dbReference type="InterPro" id="IPR036565">
    <property type="entry name" value="Mur-like_cat_sf"/>
</dbReference>
<evidence type="ECO:0000313" key="8">
    <source>
        <dbReference type="EMBL" id="SDX45987.1"/>
    </source>
</evidence>
<keyword evidence="4 5" id="KW-0067">ATP-binding</keyword>
<evidence type="ECO:0000256" key="4">
    <source>
        <dbReference type="ARBA" id="ARBA00022840"/>
    </source>
</evidence>
<feature type="domain" description="Lipid II isoglutaminyl synthase (glutamine-hydrolyzing) subunit MurT C-terminal" evidence="7">
    <location>
        <begin position="324"/>
        <end position="432"/>
    </location>
</feature>
<evidence type="ECO:0000256" key="3">
    <source>
        <dbReference type="ARBA" id="ARBA00022741"/>
    </source>
</evidence>
<dbReference type="Gene3D" id="3.40.1190.10">
    <property type="entry name" value="Mur-like, catalytic domain"/>
    <property type="match status" value="1"/>
</dbReference>
<protein>
    <recommendedName>
        <fullName evidence="5">Lipid II isoglutaminyl synthase (glutamine-hydrolyzing) subunit MurT</fullName>
        <ecNumber evidence="5">6.3.5.13</ecNumber>
    </recommendedName>
</protein>
<comment type="subunit">
    <text evidence="5">Forms a heterodimer with GatD.</text>
</comment>
<comment type="catalytic activity">
    <reaction evidence="5">
        <text>beta-D-GlcNAc-(1-&gt;4)-Mur2Ac(oyl-L-Ala-gamma-D-Glu-L-Lys-D-Ala-D-Ala)-di-trans,octa-cis-undecaprenyl diphosphate + L-glutamine + ATP + H2O = beta-D-GlcNAc-(1-&gt;4)-Mur2Ac(oyl-L-Ala-D-isoglutaminyl-L-Lys-D-Ala-D-Ala)-di-trans,octa-cis-undecaprenyl diphosphate + L-glutamate + ADP + phosphate + H(+)</text>
        <dbReference type="Rhea" id="RHEA:57928"/>
        <dbReference type="ChEBI" id="CHEBI:15377"/>
        <dbReference type="ChEBI" id="CHEBI:15378"/>
        <dbReference type="ChEBI" id="CHEBI:29985"/>
        <dbReference type="ChEBI" id="CHEBI:30616"/>
        <dbReference type="ChEBI" id="CHEBI:43474"/>
        <dbReference type="ChEBI" id="CHEBI:58359"/>
        <dbReference type="ChEBI" id="CHEBI:60033"/>
        <dbReference type="ChEBI" id="CHEBI:62233"/>
        <dbReference type="ChEBI" id="CHEBI:456216"/>
        <dbReference type="EC" id="6.3.5.13"/>
    </reaction>
</comment>
<dbReference type="PANTHER" id="PTHR23135:SF7">
    <property type="entry name" value="LIPID II ISOGLUTAMINYL SYNTHASE (GLUTAMINE-HYDROLYZING) SUBUNIT MURT"/>
    <property type="match status" value="1"/>
</dbReference>
<feature type="binding site" evidence="5">
    <location>
        <position position="229"/>
    </location>
    <ligand>
        <name>Zn(2+)</name>
        <dbReference type="ChEBI" id="CHEBI:29105"/>
    </ligand>
</feature>
<dbReference type="GO" id="GO:0005524">
    <property type="term" value="F:ATP binding"/>
    <property type="evidence" value="ECO:0007669"/>
    <property type="project" value="UniProtKB-UniRule"/>
</dbReference>
<evidence type="ECO:0000259" key="7">
    <source>
        <dbReference type="Pfam" id="PF08353"/>
    </source>
</evidence>
<evidence type="ECO:0000259" key="6">
    <source>
        <dbReference type="Pfam" id="PF08245"/>
    </source>
</evidence>
<comment type="catalytic activity">
    <reaction evidence="5">
        <text>beta-D-GlcNAc-(1-&gt;4)-Mur2Ac(oyl-L-Ala-gamma-D-O-P-Glu-L-Lys-D-Ala-D-Ala)-di-trans,octa-cis-undecaprenyl diphosphate + NH4(+) = beta-D-GlcNAc-(1-&gt;4)-Mur2Ac(oyl-L-Ala-D-isoglutaminyl-L-Lys-D-Ala-D-Ala)-di-trans,octa-cis-undecaprenyl diphosphate + phosphate + H(+)</text>
        <dbReference type="Rhea" id="RHEA:57932"/>
        <dbReference type="ChEBI" id="CHEBI:15378"/>
        <dbReference type="ChEBI" id="CHEBI:28938"/>
        <dbReference type="ChEBI" id="CHEBI:43474"/>
        <dbReference type="ChEBI" id="CHEBI:62233"/>
        <dbReference type="ChEBI" id="CHEBI:143132"/>
    </reaction>
</comment>
<name>A0A1H3BVP5_EUBBA</name>
<keyword evidence="5" id="KW-0862">Zinc</keyword>
<gene>
    <name evidence="5" type="primary">murT</name>
    <name evidence="8" type="ORF">SAMN04488579_102227</name>
</gene>
<sequence>MRFTFALWYAKLINKLINLVDKSRGSNLSGEQALRIDPQMVSHFKGINPDKVLFITGTNGKSSLTNLVSHILTEQGNVVISNLEGANLLAGIATILAKASNMKGEISADYLVFETDERYLPKIYAQLPAKHLAITNLQKDQVQRNGDPDFIYRILRSFINSDMTLYLNNDEPRSKSFEDLSNKVVYYGVEKHDESFMKDDSYPTFACPHCHHKLEFEYYNTDSVGKFSCSHCHFSSNDDPGYLLQKIDTAAKTFEMEGQAFNMPYDLPFMLYNYSAAVAIASHFAGLPTEDTASTFESFVNVGGRYEVLEYHGKTIKYLRIKQENPETLQNSLNIIASDSSRKLVCLGLYPLVDIVPNYTNTFYAWDCDFKPLVQSDVEGFFCFSNPVCYDTANRLLYEGVDPKNILIEDTNDVQAIFNTIDQAETDNIYLITWLEDFMKMKKHIIQEGK</sequence>
<keyword evidence="9" id="KW-1185">Reference proteome</keyword>
<dbReference type="STRING" id="1528.SAMN04488579_102227"/>
<feature type="domain" description="Mur ligase central" evidence="6">
    <location>
        <begin position="55"/>
        <end position="203"/>
    </location>
</feature>
<evidence type="ECO:0000256" key="2">
    <source>
        <dbReference type="ARBA" id="ARBA00022598"/>
    </source>
</evidence>
<keyword evidence="3 5" id="KW-0547">Nucleotide-binding</keyword>
<dbReference type="Proteomes" id="UP000199652">
    <property type="component" value="Unassembled WGS sequence"/>
</dbReference>
<comment type="pathway">
    <text evidence="1 5">Cell wall biogenesis; peptidoglycan biosynthesis.</text>
</comment>
<dbReference type="EMBL" id="FNOU01000002">
    <property type="protein sequence ID" value="SDX45987.1"/>
    <property type="molecule type" value="Genomic_DNA"/>
</dbReference>
<dbReference type="InterPro" id="IPR013221">
    <property type="entry name" value="Mur_ligase_cen"/>
</dbReference>
<dbReference type="InterPro" id="IPR013564">
    <property type="entry name" value="MurT_C"/>
</dbReference>
<dbReference type="InterPro" id="IPR018109">
    <property type="entry name" value="Folylpolyglutamate_synth_CS"/>
</dbReference>
<keyword evidence="5" id="KW-0961">Cell wall biogenesis/degradation</keyword>
<organism evidence="8 9">
    <name type="scientific">Eubacterium barkeri</name>
    <name type="common">Clostridium barkeri</name>
    <dbReference type="NCBI Taxonomy" id="1528"/>
    <lineage>
        <taxon>Bacteria</taxon>
        <taxon>Bacillati</taxon>
        <taxon>Bacillota</taxon>
        <taxon>Clostridia</taxon>
        <taxon>Eubacteriales</taxon>
        <taxon>Eubacteriaceae</taxon>
        <taxon>Eubacterium</taxon>
    </lineage>
</organism>
<evidence type="ECO:0000313" key="9">
    <source>
        <dbReference type="Proteomes" id="UP000199652"/>
    </source>
</evidence>
<dbReference type="HAMAP" id="MF_02214">
    <property type="entry name" value="Lipid_II_synth_MurT"/>
    <property type="match status" value="1"/>
</dbReference>
<dbReference type="GO" id="GO:0071555">
    <property type="term" value="P:cell wall organization"/>
    <property type="evidence" value="ECO:0007669"/>
    <property type="project" value="UniProtKB-KW"/>
</dbReference>
<dbReference type="AlphaFoldDB" id="A0A1H3BVP5"/>
<feature type="binding site" evidence="5">
    <location>
        <position position="207"/>
    </location>
    <ligand>
        <name>Zn(2+)</name>
        <dbReference type="ChEBI" id="CHEBI:29105"/>
    </ligand>
</feature>
<dbReference type="EC" id="6.3.5.13" evidence="5"/>
<evidence type="ECO:0000256" key="1">
    <source>
        <dbReference type="ARBA" id="ARBA00004752"/>
    </source>
</evidence>
<dbReference type="UniPathway" id="UPA00219"/>
<accession>A0A1H3BVP5</accession>
<dbReference type="GO" id="GO:0008270">
    <property type="term" value="F:zinc ion binding"/>
    <property type="evidence" value="ECO:0007669"/>
    <property type="project" value="UniProtKB-UniRule"/>
</dbReference>
<dbReference type="GO" id="GO:0008360">
    <property type="term" value="P:regulation of cell shape"/>
    <property type="evidence" value="ECO:0007669"/>
    <property type="project" value="UniProtKB-KW"/>
</dbReference>
<dbReference type="GO" id="GO:0009252">
    <property type="term" value="P:peptidoglycan biosynthetic process"/>
    <property type="evidence" value="ECO:0007669"/>
    <property type="project" value="UniProtKB-UniRule"/>
</dbReference>
<dbReference type="InterPro" id="IPR043703">
    <property type="entry name" value="Lipid_II_synth_MurT"/>
</dbReference>
<dbReference type="Pfam" id="PF08245">
    <property type="entry name" value="Mur_ligase_M"/>
    <property type="match status" value="1"/>
</dbReference>
<comment type="similarity">
    <text evidence="5">Belongs to the MurCDEF family. MurT subfamily.</text>
</comment>
<dbReference type="GO" id="GO:0004326">
    <property type="term" value="F:tetrahydrofolylpolyglutamate synthase activity"/>
    <property type="evidence" value="ECO:0007669"/>
    <property type="project" value="InterPro"/>
</dbReference>
<comment type="catalytic activity">
    <reaction evidence="5">
        <text>beta-D-GlcNAc-(1-&gt;4)-Mur2Ac(oyl-L-Ala-gamma-D-Glu-L-Lys-D-Ala-D-Ala)-di-trans,octa-cis-undecaprenyl diphosphate + ATP = beta-D-GlcNAc-(1-&gt;4)-Mur2Ac(oyl-L-Ala-gamma-D-O-P-Glu-L-Lys-D-Ala-D-Ala)-di-trans,octa-cis-undecaprenyl diphosphate + ADP</text>
        <dbReference type="Rhea" id="RHEA:59488"/>
        <dbReference type="ChEBI" id="CHEBI:30616"/>
        <dbReference type="ChEBI" id="CHEBI:60033"/>
        <dbReference type="ChEBI" id="CHEBI:143132"/>
        <dbReference type="ChEBI" id="CHEBI:456216"/>
    </reaction>
</comment>
<evidence type="ECO:0000256" key="5">
    <source>
        <dbReference type="HAMAP-Rule" id="MF_02214"/>
    </source>
</evidence>
<comment type="caution">
    <text evidence="5">Lacks conserved residue(s) required for the propagation of feature annotation.</text>
</comment>